<name>A0A3N6LYW1_9EURY</name>
<keyword evidence="3" id="KW-0378">Hydrolase</keyword>
<protein>
    <submittedName>
        <fullName evidence="3">Amidohydrolase</fullName>
    </submittedName>
</protein>
<proteinExistence type="predicted"/>
<dbReference type="Pfam" id="PF04909">
    <property type="entry name" value="Amidohydro_2"/>
    <property type="match status" value="1"/>
</dbReference>
<dbReference type="GO" id="GO:0005737">
    <property type="term" value="C:cytoplasm"/>
    <property type="evidence" value="ECO:0007669"/>
    <property type="project" value="TreeGrafter"/>
</dbReference>
<dbReference type="GO" id="GO:0019748">
    <property type="term" value="P:secondary metabolic process"/>
    <property type="evidence" value="ECO:0007669"/>
    <property type="project" value="TreeGrafter"/>
</dbReference>
<dbReference type="Gene3D" id="3.20.20.140">
    <property type="entry name" value="Metal-dependent hydrolases"/>
    <property type="match status" value="1"/>
</dbReference>
<organism evidence="3 4">
    <name type="scientific">Natrarchaeobius halalkaliphilus</name>
    <dbReference type="NCBI Taxonomy" id="1679091"/>
    <lineage>
        <taxon>Archaea</taxon>
        <taxon>Methanobacteriati</taxon>
        <taxon>Methanobacteriota</taxon>
        <taxon>Stenosarchaea group</taxon>
        <taxon>Halobacteria</taxon>
        <taxon>Halobacteriales</taxon>
        <taxon>Natrialbaceae</taxon>
        <taxon>Natrarchaeobius</taxon>
    </lineage>
</organism>
<comment type="caution">
    <text evidence="3">The sequence shown here is derived from an EMBL/GenBank/DDBJ whole genome shotgun (WGS) entry which is preliminary data.</text>
</comment>
<sequence>MNGGSDPTIDAYSHVVPSEYKTALESYTGSSYTISDLHDAIPTLTDVERRLTTMDECGVDVDVLVPASPAVETVADHRGAVELARTMNDGIARIVDEYPDRFAGVATVPMNNPEAMVDELERAVTDLGLCGALIYSNVDRRPADEPHLDGAGRPIDGPEFDPFYEMAAALDVPLWLHPARPKTTPEYVGEPTSKYLVWQMFGWPFELSAAMARMVFGGVFDRHPELDVIAHHAGGMIPLLTGRMDVHYDLFETFSGTDLTDHLSSPYSDQFRRFYVDTATFGSVRALEMAIEFFGVDHVLFGTDAPFDTSEGRRCRNRCRKALDAADLSERDRQRISGGNVRTLIGD</sequence>
<dbReference type="SUPFAM" id="SSF51556">
    <property type="entry name" value="Metallo-dependent hydrolases"/>
    <property type="match status" value="1"/>
</dbReference>
<dbReference type="AlphaFoldDB" id="A0A3N6LYW1"/>
<keyword evidence="1" id="KW-0456">Lyase</keyword>
<dbReference type="EMBL" id="REFY01000005">
    <property type="protein sequence ID" value="RQG87883.1"/>
    <property type="molecule type" value="Genomic_DNA"/>
</dbReference>
<dbReference type="GO" id="GO:0016831">
    <property type="term" value="F:carboxy-lyase activity"/>
    <property type="evidence" value="ECO:0007669"/>
    <property type="project" value="InterPro"/>
</dbReference>
<evidence type="ECO:0000313" key="4">
    <source>
        <dbReference type="Proteomes" id="UP000273828"/>
    </source>
</evidence>
<feature type="domain" description="Amidohydrolase-related" evidence="2">
    <location>
        <begin position="45"/>
        <end position="342"/>
    </location>
</feature>
<evidence type="ECO:0000259" key="2">
    <source>
        <dbReference type="Pfam" id="PF04909"/>
    </source>
</evidence>
<dbReference type="InterPro" id="IPR032465">
    <property type="entry name" value="ACMSD"/>
</dbReference>
<dbReference type="PANTHER" id="PTHR21240">
    <property type="entry name" value="2-AMINO-3-CARBOXYLMUCONATE-6-SEMIALDEHYDE DECARBOXYLASE"/>
    <property type="match status" value="1"/>
</dbReference>
<gene>
    <name evidence="3" type="ORF">EA462_13550</name>
</gene>
<keyword evidence="4" id="KW-1185">Reference proteome</keyword>
<reference evidence="3 4" key="1">
    <citation type="submission" date="2018-10" db="EMBL/GenBank/DDBJ databases">
        <title>Natrarchaeobius chitinivorans gen. nov., sp. nov., and Natrarchaeobius haloalkaliphilus sp. nov., alkaliphilic, chitin-utilizing haloarchaea from hypersaline alkaline lakes.</title>
        <authorList>
            <person name="Sorokin D.Y."/>
            <person name="Elcheninov A.G."/>
            <person name="Kostrikina N.A."/>
            <person name="Bale N.J."/>
            <person name="Sinninghe Damste J.S."/>
            <person name="Khijniak T.V."/>
            <person name="Kublanov I.V."/>
            <person name="Toshchakov S.V."/>
        </authorList>
    </citation>
    <scope>NUCLEOTIDE SEQUENCE [LARGE SCALE GENOMIC DNA]</scope>
    <source>
        <strain evidence="3 4">AArcht-Sl</strain>
    </source>
</reference>
<dbReference type="RefSeq" id="WP_124179082.1">
    <property type="nucleotide sequence ID" value="NZ_REFY01000005.1"/>
</dbReference>
<dbReference type="InterPro" id="IPR032466">
    <property type="entry name" value="Metal_Hydrolase"/>
</dbReference>
<dbReference type="Proteomes" id="UP000273828">
    <property type="component" value="Unassembled WGS sequence"/>
</dbReference>
<evidence type="ECO:0000313" key="3">
    <source>
        <dbReference type="EMBL" id="RQG87883.1"/>
    </source>
</evidence>
<evidence type="ECO:0000256" key="1">
    <source>
        <dbReference type="ARBA" id="ARBA00023239"/>
    </source>
</evidence>
<accession>A0A3N6LYW1</accession>
<dbReference type="PANTHER" id="PTHR21240:SF28">
    <property type="entry name" value="ISO-OROTATE DECARBOXYLASE (EUROFUNG)"/>
    <property type="match status" value="1"/>
</dbReference>
<dbReference type="OrthoDB" id="34429at2157"/>
<dbReference type="GO" id="GO:0016787">
    <property type="term" value="F:hydrolase activity"/>
    <property type="evidence" value="ECO:0007669"/>
    <property type="project" value="UniProtKB-KW"/>
</dbReference>
<dbReference type="InterPro" id="IPR006680">
    <property type="entry name" value="Amidohydro-rel"/>
</dbReference>